<dbReference type="EMBL" id="AMCI01001538">
    <property type="protein sequence ID" value="EJX05229.1"/>
    <property type="molecule type" value="Genomic_DNA"/>
</dbReference>
<feature type="non-terminal residue" evidence="1">
    <location>
        <position position="25"/>
    </location>
</feature>
<dbReference type="AlphaFoldDB" id="J9GEA1"/>
<organism evidence="1">
    <name type="scientific">gut metagenome</name>
    <dbReference type="NCBI Taxonomy" id="749906"/>
    <lineage>
        <taxon>unclassified sequences</taxon>
        <taxon>metagenomes</taxon>
        <taxon>organismal metagenomes</taxon>
    </lineage>
</organism>
<proteinExistence type="predicted"/>
<comment type="caution">
    <text evidence="1">The sequence shown here is derived from an EMBL/GenBank/DDBJ whole genome shotgun (WGS) entry which is preliminary data.</text>
</comment>
<protein>
    <submittedName>
        <fullName evidence="1">Uncharacterized protein</fullName>
    </submittedName>
</protein>
<evidence type="ECO:0000313" key="1">
    <source>
        <dbReference type="EMBL" id="EJX05229.1"/>
    </source>
</evidence>
<sequence>MAQVPEFKYAPMFQLGKDDTEYYLL</sequence>
<reference evidence="1" key="1">
    <citation type="journal article" date="2012" name="PLoS ONE">
        <title>Gene sets for utilization of primary and secondary nutrition supplies in the distal gut of endangered iberian lynx.</title>
        <authorList>
            <person name="Alcaide M."/>
            <person name="Messina E."/>
            <person name="Richter M."/>
            <person name="Bargiela R."/>
            <person name="Peplies J."/>
            <person name="Huws S.A."/>
            <person name="Newbold C.J."/>
            <person name="Golyshin P.N."/>
            <person name="Simon M.A."/>
            <person name="Lopez G."/>
            <person name="Yakimov M.M."/>
            <person name="Ferrer M."/>
        </authorList>
    </citation>
    <scope>NUCLEOTIDE SEQUENCE</scope>
</reference>
<name>J9GEA1_9ZZZZ</name>
<accession>J9GEA1</accession>
<gene>
    <name evidence="1" type="ORF">EVA_06664</name>
</gene>